<accession>A0A0V0RIC2</accession>
<evidence type="ECO:0000313" key="1">
    <source>
        <dbReference type="EMBL" id="KRX14233.1"/>
    </source>
</evidence>
<reference evidence="1 2" key="1">
    <citation type="submission" date="2015-01" db="EMBL/GenBank/DDBJ databases">
        <title>Evolution of Trichinella species and genotypes.</title>
        <authorList>
            <person name="Korhonen P.K."/>
            <person name="Edoardo P."/>
            <person name="Giuseppe L.R."/>
            <person name="Gasser R.B."/>
        </authorList>
    </citation>
    <scope>NUCLEOTIDE SEQUENCE [LARGE SCALE GENOMIC DNA]</scope>
    <source>
        <strain evidence="1">ISS37</strain>
    </source>
</reference>
<comment type="caution">
    <text evidence="1">The sequence shown here is derived from an EMBL/GenBank/DDBJ whole genome shotgun (WGS) entry which is preliminary data.</text>
</comment>
<protein>
    <submittedName>
        <fullName evidence="1">Uncharacterized protein</fullName>
    </submittedName>
</protein>
<dbReference type="AlphaFoldDB" id="A0A0V0RIC2"/>
<gene>
    <name evidence="1" type="ORF">T07_280</name>
</gene>
<organism evidence="1 2">
    <name type="scientific">Trichinella nelsoni</name>
    <dbReference type="NCBI Taxonomy" id="6336"/>
    <lineage>
        <taxon>Eukaryota</taxon>
        <taxon>Metazoa</taxon>
        <taxon>Ecdysozoa</taxon>
        <taxon>Nematoda</taxon>
        <taxon>Enoplea</taxon>
        <taxon>Dorylaimia</taxon>
        <taxon>Trichinellida</taxon>
        <taxon>Trichinellidae</taxon>
        <taxon>Trichinella</taxon>
    </lineage>
</organism>
<dbReference type="EMBL" id="JYDL01000167">
    <property type="protein sequence ID" value="KRX14233.1"/>
    <property type="molecule type" value="Genomic_DNA"/>
</dbReference>
<dbReference type="Proteomes" id="UP000054630">
    <property type="component" value="Unassembled WGS sequence"/>
</dbReference>
<proteinExistence type="predicted"/>
<sequence>MKIPSSCTTPGCYCTSKAANLFCQLSRMSEPDRSTACQTCMTGGKSTGLYVLFFLANRYMVSQEGDHARESHSFDSNEQSSHTNNNAMNCELFTNCFAGLYKEGAGRRYTMWVRSDYTGGPISM</sequence>
<evidence type="ECO:0000313" key="2">
    <source>
        <dbReference type="Proteomes" id="UP000054630"/>
    </source>
</evidence>
<keyword evidence="2" id="KW-1185">Reference proteome</keyword>
<name>A0A0V0RIC2_9BILA</name>